<feature type="signal peptide" evidence="2">
    <location>
        <begin position="1"/>
        <end position="21"/>
    </location>
</feature>
<evidence type="ECO:0008006" key="5">
    <source>
        <dbReference type="Google" id="ProtNLM"/>
    </source>
</evidence>
<name>A0A562T5Y4_CHIJA</name>
<protein>
    <recommendedName>
        <fullName evidence="5">DUF4890 domain-containing protein</fullName>
    </recommendedName>
</protein>
<keyword evidence="4" id="KW-1185">Reference proteome</keyword>
<keyword evidence="2" id="KW-0732">Signal</keyword>
<proteinExistence type="predicted"/>
<evidence type="ECO:0000256" key="1">
    <source>
        <dbReference type="SAM" id="MobiDB-lite"/>
    </source>
</evidence>
<reference evidence="3 4" key="1">
    <citation type="journal article" date="2013" name="Stand. Genomic Sci.">
        <title>Genomic Encyclopedia of Type Strains, Phase I: The one thousand microbial genomes (KMG-I) project.</title>
        <authorList>
            <person name="Kyrpides N.C."/>
            <person name="Woyke T."/>
            <person name="Eisen J.A."/>
            <person name="Garrity G."/>
            <person name="Lilburn T.G."/>
            <person name="Beck B.J."/>
            <person name="Whitman W.B."/>
            <person name="Hugenholtz P."/>
            <person name="Klenk H.P."/>
        </authorList>
    </citation>
    <scope>NUCLEOTIDE SEQUENCE [LARGE SCALE GENOMIC DNA]</scope>
    <source>
        <strain evidence="3 4">DSM 13484</strain>
    </source>
</reference>
<evidence type="ECO:0000256" key="2">
    <source>
        <dbReference type="SAM" id="SignalP"/>
    </source>
</evidence>
<dbReference type="AlphaFoldDB" id="A0A562T5Y4"/>
<organism evidence="3 4">
    <name type="scientific">Chitinophaga japonensis</name>
    <name type="common">Flexibacter japonensis</name>
    <dbReference type="NCBI Taxonomy" id="104662"/>
    <lineage>
        <taxon>Bacteria</taxon>
        <taxon>Pseudomonadati</taxon>
        <taxon>Bacteroidota</taxon>
        <taxon>Chitinophagia</taxon>
        <taxon>Chitinophagales</taxon>
        <taxon>Chitinophagaceae</taxon>
        <taxon>Chitinophaga</taxon>
    </lineage>
</organism>
<dbReference type="RefSeq" id="WP_145714889.1">
    <property type="nucleotide sequence ID" value="NZ_BAAAFY010000001.1"/>
</dbReference>
<evidence type="ECO:0000313" key="3">
    <source>
        <dbReference type="EMBL" id="TWI88935.1"/>
    </source>
</evidence>
<dbReference type="EMBL" id="VLLG01000003">
    <property type="protein sequence ID" value="TWI88935.1"/>
    <property type="molecule type" value="Genomic_DNA"/>
</dbReference>
<gene>
    <name evidence="3" type="ORF">LX66_3025</name>
</gene>
<dbReference type="Proteomes" id="UP000316778">
    <property type="component" value="Unassembled WGS sequence"/>
</dbReference>
<evidence type="ECO:0000313" key="4">
    <source>
        <dbReference type="Proteomes" id="UP000316778"/>
    </source>
</evidence>
<accession>A0A562T5Y4</accession>
<feature type="region of interest" description="Disordered" evidence="1">
    <location>
        <begin position="69"/>
        <end position="88"/>
    </location>
</feature>
<dbReference type="OrthoDB" id="669766at2"/>
<feature type="chain" id="PRO_5022010101" description="DUF4890 domain-containing protein" evidence="2">
    <location>
        <begin position="22"/>
        <end position="129"/>
    </location>
</feature>
<sequence length="129" mass="15003">MKNRIFLALAFLLAGHMTIQAQGGMQRRTVEERVKMTMDKMTPELSLKEDQQTKFSEAYTEFYKSMDKMRQEARESGNRPDRSAFKKLMDDRDAKIKGFLSEDQYTKYTAAMEEMRKDRGGRGGGGRQR</sequence>
<comment type="caution">
    <text evidence="3">The sequence shown here is derived from an EMBL/GenBank/DDBJ whole genome shotgun (WGS) entry which is preliminary data.</text>
</comment>